<proteinExistence type="predicted"/>
<evidence type="ECO:0000256" key="1">
    <source>
        <dbReference type="ARBA" id="ARBA00022741"/>
    </source>
</evidence>
<name>A0ABT9RMP7_9ACTN</name>
<keyword evidence="5" id="KW-1185">Reference proteome</keyword>
<dbReference type="InterPro" id="IPR056098">
    <property type="entry name" value="Acb2/Tad1_hairpin"/>
</dbReference>
<dbReference type="Proteomes" id="UP001230426">
    <property type="component" value="Unassembled WGS sequence"/>
</dbReference>
<gene>
    <name evidence="4" type="ORF">J2S55_009691</name>
</gene>
<evidence type="ECO:0000256" key="2">
    <source>
        <dbReference type="SAM" id="MobiDB-lite"/>
    </source>
</evidence>
<organism evidence="4 5">
    <name type="scientific">Streptosporangium brasiliense</name>
    <dbReference type="NCBI Taxonomy" id="47480"/>
    <lineage>
        <taxon>Bacteria</taxon>
        <taxon>Bacillati</taxon>
        <taxon>Actinomycetota</taxon>
        <taxon>Actinomycetes</taxon>
        <taxon>Streptosporangiales</taxon>
        <taxon>Streptosporangiaceae</taxon>
        <taxon>Streptosporangium</taxon>
    </lineage>
</organism>
<feature type="region of interest" description="Disordered" evidence="2">
    <location>
        <begin position="1"/>
        <end position="23"/>
    </location>
</feature>
<accession>A0ABT9RMP7</accession>
<keyword evidence="1" id="KW-0547">Nucleotide-binding</keyword>
<reference evidence="4 5" key="1">
    <citation type="submission" date="2023-07" db="EMBL/GenBank/DDBJ databases">
        <title>Sequencing the genomes of 1000 actinobacteria strains.</title>
        <authorList>
            <person name="Klenk H.-P."/>
        </authorList>
    </citation>
    <scope>NUCLEOTIDE SEQUENCE [LARGE SCALE GENOMIC DNA]</scope>
    <source>
        <strain evidence="4 5">DSM 44109</strain>
    </source>
</reference>
<dbReference type="RefSeq" id="WP_306876224.1">
    <property type="nucleotide sequence ID" value="NZ_JAUSRB010000004.1"/>
</dbReference>
<feature type="domain" description="Acb2/Tad1 hairpin" evidence="3">
    <location>
        <begin position="7"/>
        <end position="68"/>
    </location>
</feature>
<evidence type="ECO:0000313" key="5">
    <source>
        <dbReference type="Proteomes" id="UP001230426"/>
    </source>
</evidence>
<dbReference type="Pfam" id="PF24729">
    <property type="entry name" value="Acb2_Tad1_hairpin"/>
    <property type="match status" value="1"/>
</dbReference>
<evidence type="ECO:0000313" key="4">
    <source>
        <dbReference type="EMBL" id="MDP9870353.1"/>
    </source>
</evidence>
<protein>
    <recommendedName>
        <fullName evidence="3">Acb2/Tad1 hairpin domain-containing protein</fullName>
    </recommendedName>
</protein>
<comment type="caution">
    <text evidence="4">The sequence shown here is derived from an EMBL/GenBank/DDBJ whole genome shotgun (WGS) entry which is preliminary data.</text>
</comment>
<evidence type="ECO:0000259" key="3">
    <source>
        <dbReference type="Pfam" id="PF24729"/>
    </source>
</evidence>
<dbReference type="EMBL" id="JAUSRB010000004">
    <property type="protein sequence ID" value="MDP9870353.1"/>
    <property type="molecule type" value="Genomic_DNA"/>
</dbReference>
<sequence length="72" mass="7980">MIPASSLNRRFTHHPPISESRAKAHESVRAACLNLAHVLNTLMPDGHEKNKAIDALDETQFWANAAIARHSI</sequence>